<organism evidence="1 2">
    <name type="scientific">Plenodomus tracheiphilus IPT5</name>
    <dbReference type="NCBI Taxonomy" id="1408161"/>
    <lineage>
        <taxon>Eukaryota</taxon>
        <taxon>Fungi</taxon>
        <taxon>Dikarya</taxon>
        <taxon>Ascomycota</taxon>
        <taxon>Pezizomycotina</taxon>
        <taxon>Dothideomycetes</taxon>
        <taxon>Pleosporomycetidae</taxon>
        <taxon>Pleosporales</taxon>
        <taxon>Pleosporineae</taxon>
        <taxon>Leptosphaeriaceae</taxon>
        <taxon>Plenodomus</taxon>
    </lineage>
</organism>
<keyword evidence="2" id="KW-1185">Reference proteome</keyword>
<dbReference type="AlphaFoldDB" id="A0A6A7BE99"/>
<sequence length="73" mass="8298">MSISVLHSLTLGIQWPPNLAVPTDSTPRRGWLYNGRSHRRGVRMGRVLLLFLPNFTKASIRLARFHAKTDVES</sequence>
<dbReference type="Proteomes" id="UP000799423">
    <property type="component" value="Unassembled WGS sequence"/>
</dbReference>
<accession>A0A6A7BE99</accession>
<evidence type="ECO:0000313" key="2">
    <source>
        <dbReference type="Proteomes" id="UP000799423"/>
    </source>
</evidence>
<reference evidence="1" key="1">
    <citation type="submission" date="2020-01" db="EMBL/GenBank/DDBJ databases">
        <authorList>
            <consortium name="DOE Joint Genome Institute"/>
            <person name="Haridas S."/>
            <person name="Albert R."/>
            <person name="Binder M."/>
            <person name="Bloem J."/>
            <person name="Labutti K."/>
            <person name="Salamov A."/>
            <person name="Andreopoulos B."/>
            <person name="Baker S.E."/>
            <person name="Barry K."/>
            <person name="Bills G."/>
            <person name="Bluhm B.H."/>
            <person name="Cannon C."/>
            <person name="Castanera R."/>
            <person name="Culley D.E."/>
            <person name="Daum C."/>
            <person name="Ezra D."/>
            <person name="Gonzalez J.B."/>
            <person name="Henrissat B."/>
            <person name="Kuo A."/>
            <person name="Liang C."/>
            <person name="Lipzen A."/>
            <person name="Lutzoni F."/>
            <person name="Magnuson J."/>
            <person name="Mondo S."/>
            <person name="Nolan M."/>
            <person name="Ohm R."/>
            <person name="Pangilinan J."/>
            <person name="Park H.-J."/>
            <person name="Ramirez L."/>
            <person name="Alfaro M."/>
            <person name="Sun H."/>
            <person name="Tritt A."/>
            <person name="Yoshinaga Y."/>
            <person name="Zwiers L.-H."/>
            <person name="Turgeon B.G."/>
            <person name="Goodwin S.B."/>
            <person name="Spatafora J.W."/>
            <person name="Crous P.W."/>
            <person name="Grigoriev I.V."/>
        </authorList>
    </citation>
    <scope>NUCLEOTIDE SEQUENCE</scope>
    <source>
        <strain evidence="1">IPT5</strain>
    </source>
</reference>
<protein>
    <submittedName>
        <fullName evidence="1">Uncharacterized protein</fullName>
    </submittedName>
</protein>
<gene>
    <name evidence="1" type="ORF">T440DRAFT_287176</name>
</gene>
<proteinExistence type="predicted"/>
<name>A0A6A7BE99_9PLEO</name>
<evidence type="ECO:0000313" key="1">
    <source>
        <dbReference type="EMBL" id="KAF2853720.1"/>
    </source>
</evidence>
<dbReference type="EMBL" id="MU006294">
    <property type="protein sequence ID" value="KAF2853720.1"/>
    <property type="molecule type" value="Genomic_DNA"/>
</dbReference>